<reference evidence="1" key="1">
    <citation type="journal article" date="2015" name="Nature">
        <title>Complex archaea that bridge the gap between prokaryotes and eukaryotes.</title>
        <authorList>
            <person name="Spang A."/>
            <person name="Saw J.H."/>
            <person name="Jorgensen S.L."/>
            <person name="Zaremba-Niedzwiedzka K."/>
            <person name="Martijn J."/>
            <person name="Lind A.E."/>
            <person name="van Eijk R."/>
            <person name="Schleper C."/>
            <person name="Guy L."/>
            <person name="Ettema T.J."/>
        </authorList>
    </citation>
    <scope>NUCLEOTIDE SEQUENCE</scope>
</reference>
<name>A0A0F8XPB9_9ZZZZ</name>
<dbReference type="EMBL" id="LAZR01058000">
    <property type="protein sequence ID" value="KKK70838.1"/>
    <property type="molecule type" value="Genomic_DNA"/>
</dbReference>
<feature type="non-terminal residue" evidence="1">
    <location>
        <position position="49"/>
    </location>
</feature>
<proteinExistence type="predicted"/>
<sequence>MNLDIMNQIPYNYLYMLREEEEYQICEHEYFSCVRVVARSISQDIINTF</sequence>
<gene>
    <name evidence="1" type="ORF">LCGC14_2919960</name>
</gene>
<protein>
    <submittedName>
        <fullName evidence="1">Uncharacterized protein</fullName>
    </submittedName>
</protein>
<evidence type="ECO:0000313" key="1">
    <source>
        <dbReference type="EMBL" id="KKK70838.1"/>
    </source>
</evidence>
<accession>A0A0F8XPB9</accession>
<comment type="caution">
    <text evidence="1">The sequence shown here is derived from an EMBL/GenBank/DDBJ whole genome shotgun (WGS) entry which is preliminary data.</text>
</comment>
<dbReference type="AlphaFoldDB" id="A0A0F8XPB9"/>
<organism evidence="1">
    <name type="scientific">marine sediment metagenome</name>
    <dbReference type="NCBI Taxonomy" id="412755"/>
    <lineage>
        <taxon>unclassified sequences</taxon>
        <taxon>metagenomes</taxon>
        <taxon>ecological metagenomes</taxon>
    </lineage>
</organism>